<evidence type="ECO:0000256" key="7">
    <source>
        <dbReference type="ARBA" id="ARBA00022824"/>
    </source>
</evidence>
<dbReference type="InterPro" id="IPR004856">
    <property type="entry name" value="Glyco_trans_ALG6/ALG8"/>
</dbReference>
<keyword evidence="5 10" id="KW-0808">Transferase</keyword>
<dbReference type="UniPathway" id="UPA00378"/>
<keyword evidence="6 10" id="KW-0812">Transmembrane</keyword>
<accession>A0A3S5BJA6</accession>
<dbReference type="Pfam" id="PF03155">
    <property type="entry name" value="Alg6_Alg8"/>
    <property type="match status" value="1"/>
</dbReference>
<feature type="transmembrane region" description="Helical" evidence="10">
    <location>
        <begin position="190"/>
        <end position="210"/>
    </location>
</feature>
<evidence type="ECO:0000256" key="3">
    <source>
        <dbReference type="ARBA" id="ARBA00008715"/>
    </source>
</evidence>
<keyword evidence="8 10" id="KW-1133">Transmembrane helix</keyword>
<feature type="transmembrane region" description="Helical" evidence="10">
    <location>
        <begin position="57"/>
        <end position="75"/>
    </location>
</feature>
<dbReference type="EMBL" id="CAAALY010079563">
    <property type="protein sequence ID" value="VEL26332.1"/>
    <property type="molecule type" value="Genomic_DNA"/>
</dbReference>
<feature type="transmembrane region" description="Helical" evidence="10">
    <location>
        <begin position="99"/>
        <end position="120"/>
    </location>
</feature>
<evidence type="ECO:0000256" key="6">
    <source>
        <dbReference type="ARBA" id="ARBA00022692"/>
    </source>
</evidence>
<keyword evidence="12" id="KW-1185">Reference proteome</keyword>
<dbReference type="PANTHER" id="PTHR12413:SF2">
    <property type="entry name" value="DOLICHYL PYROPHOSPHATE GLC1MAN9GLCNAC2 ALPHA-1,3-GLUCOSYLTRANSFERASE-RELATED"/>
    <property type="match status" value="1"/>
</dbReference>
<dbReference type="GO" id="GO:0005789">
    <property type="term" value="C:endoplasmic reticulum membrane"/>
    <property type="evidence" value="ECO:0007669"/>
    <property type="project" value="UniProtKB-SubCell"/>
</dbReference>
<evidence type="ECO:0000256" key="1">
    <source>
        <dbReference type="ARBA" id="ARBA00004477"/>
    </source>
</evidence>
<dbReference type="PANTHER" id="PTHR12413">
    <property type="entry name" value="DOLICHYL GLYCOSYLTRANSFERASE"/>
    <property type="match status" value="1"/>
</dbReference>
<evidence type="ECO:0000313" key="12">
    <source>
        <dbReference type="Proteomes" id="UP000784294"/>
    </source>
</evidence>
<comment type="caution">
    <text evidence="10">Lacks conserved residue(s) required for the propagation of feature annotation.</text>
</comment>
<sequence>MMYITSVIIAFLTVTDMHFQYNGFLFGFLFMSLSSLLQRNFIQGSFWFIFLVNTKHTFLYIAPAFFVFILCNYCIKNEGIFHAKMFILDGKITFNFKNLFKVISTVLAVTMLSFGPFIFLGQFSQLFDRLFPFRRGLSHAYWAPNFWALYNSLDKFLELLCHHGTHKKARMTGGLVREYEHAILPGIRPLHTACITLMVIIVSFCCLNLYL</sequence>
<keyword evidence="9 10" id="KW-0472">Membrane</keyword>
<dbReference type="GO" id="GO:0006487">
    <property type="term" value="P:protein N-linked glycosylation"/>
    <property type="evidence" value="ECO:0007669"/>
    <property type="project" value="TreeGrafter"/>
</dbReference>
<dbReference type="EC" id="2.4.1.-" evidence="10"/>
<reference evidence="11" key="1">
    <citation type="submission" date="2018-11" db="EMBL/GenBank/DDBJ databases">
        <authorList>
            <consortium name="Pathogen Informatics"/>
        </authorList>
    </citation>
    <scope>NUCLEOTIDE SEQUENCE</scope>
</reference>
<protein>
    <recommendedName>
        <fullName evidence="10">Alpha-1,3-glucosyltransferase</fullName>
        <ecNumber evidence="10">2.4.1.-</ecNumber>
    </recommendedName>
</protein>
<evidence type="ECO:0000313" key="11">
    <source>
        <dbReference type="EMBL" id="VEL26332.1"/>
    </source>
</evidence>
<dbReference type="OrthoDB" id="1689333at2759"/>
<comment type="pathway">
    <text evidence="2 10">Protein modification; protein glycosylation.</text>
</comment>
<comment type="subcellular location">
    <subcellularLocation>
        <location evidence="1 10">Endoplasmic reticulum membrane</location>
        <topology evidence="1 10">Multi-pass membrane protein</topology>
    </subcellularLocation>
</comment>
<evidence type="ECO:0000256" key="10">
    <source>
        <dbReference type="RuleBase" id="RU363110"/>
    </source>
</evidence>
<gene>
    <name evidence="11" type="ORF">PXEA_LOCUS19772</name>
</gene>
<comment type="caution">
    <text evidence="11">The sequence shown here is derived from an EMBL/GenBank/DDBJ whole genome shotgun (WGS) entry which is preliminary data.</text>
</comment>
<evidence type="ECO:0000256" key="5">
    <source>
        <dbReference type="ARBA" id="ARBA00022679"/>
    </source>
</evidence>
<dbReference type="AlphaFoldDB" id="A0A3S5BJA6"/>
<feature type="transmembrane region" description="Helical" evidence="10">
    <location>
        <begin position="21"/>
        <end position="37"/>
    </location>
</feature>
<dbReference type="Proteomes" id="UP000784294">
    <property type="component" value="Unassembled WGS sequence"/>
</dbReference>
<dbReference type="GO" id="GO:0042283">
    <property type="term" value="F:dolichyl pyrophosphate Glc1Man9GlcNAc2 alpha-1,3-glucosyltransferase activity"/>
    <property type="evidence" value="ECO:0007669"/>
    <property type="project" value="TreeGrafter"/>
</dbReference>
<evidence type="ECO:0000256" key="8">
    <source>
        <dbReference type="ARBA" id="ARBA00022989"/>
    </source>
</evidence>
<evidence type="ECO:0000256" key="4">
    <source>
        <dbReference type="ARBA" id="ARBA00022676"/>
    </source>
</evidence>
<keyword evidence="4 10" id="KW-0328">Glycosyltransferase</keyword>
<organism evidence="11 12">
    <name type="scientific">Protopolystoma xenopodis</name>
    <dbReference type="NCBI Taxonomy" id="117903"/>
    <lineage>
        <taxon>Eukaryota</taxon>
        <taxon>Metazoa</taxon>
        <taxon>Spiralia</taxon>
        <taxon>Lophotrochozoa</taxon>
        <taxon>Platyhelminthes</taxon>
        <taxon>Monogenea</taxon>
        <taxon>Polyopisthocotylea</taxon>
        <taxon>Polystomatidea</taxon>
        <taxon>Polystomatidae</taxon>
        <taxon>Protopolystoma</taxon>
    </lineage>
</organism>
<evidence type="ECO:0000256" key="2">
    <source>
        <dbReference type="ARBA" id="ARBA00004922"/>
    </source>
</evidence>
<evidence type="ECO:0000256" key="9">
    <source>
        <dbReference type="ARBA" id="ARBA00023136"/>
    </source>
</evidence>
<proteinExistence type="inferred from homology"/>
<keyword evidence="7 10" id="KW-0256">Endoplasmic reticulum</keyword>
<comment type="similarity">
    <text evidence="3 10">Belongs to the ALG6/ALG8 glucosyltransferase family.</text>
</comment>
<name>A0A3S5BJA6_9PLAT</name>